<dbReference type="Proteomes" id="UP000007646">
    <property type="component" value="Unassembled WGS sequence"/>
</dbReference>
<dbReference type="FunFam" id="2.40.10.10:FF:000005">
    <property type="entry name" value="Serine protease 37"/>
    <property type="match status" value="1"/>
</dbReference>
<dbReference type="GO" id="GO:0006508">
    <property type="term" value="P:proteolysis"/>
    <property type="evidence" value="ECO:0007669"/>
    <property type="project" value="InterPro"/>
</dbReference>
<dbReference type="PANTHER" id="PTHR24271:SF72">
    <property type="entry name" value="GRANZYME A"/>
    <property type="match status" value="1"/>
</dbReference>
<dbReference type="eggNOG" id="KOG3627">
    <property type="taxonomic scope" value="Eukaryota"/>
</dbReference>
<dbReference type="GO" id="GO:0043065">
    <property type="term" value="P:positive regulation of apoptotic process"/>
    <property type="evidence" value="ECO:0007669"/>
    <property type="project" value="TreeGrafter"/>
</dbReference>
<dbReference type="Pfam" id="PF00089">
    <property type="entry name" value="Trypsin"/>
    <property type="match status" value="1"/>
</dbReference>
<dbReference type="GO" id="GO:0004252">
    <property type="term" value="F:serine-type endopeptidase activity"/>
    <property type="evidence" value="ECO:0007669"/>
    <property type="project" value="InterPro"/>
</dbReference>
<dbReference type="HOGENOM" id="CLU_006842_1_1_1"/>
<evidence type="ECO:0000313" key="4">
    <source>
        <dbReference type="Proteomes" id="UP000007646"/>
    </source>
</evidence>
<dbReference type="InterPro" id="IPR009003">
    <property type="entry name" value="Peptidase_S1_PA"/>
</dbReference>
<proteinExistence type="predicted"/>
<reference evidence="3" key="2">
    <citation type="submission" date="2025-08" db="UniProtKB">
        <authorList>
            <consortium name="Ensembl"/>
        </authorList>
    </citation>
    <scope>IDENTIFICATION</scope>
    <source>
        <strain evidence="3">Isolate ISIS603380</strain>
    </source>
</reference>
<name>G3UER8_LOXAF</name>
<dbReference type="InterPro" id="IPR001314">
    <property type="entry name" value="Peptidase_S1A"/>
</dbReference>
<dbReference type="SUPFAM" id="SSF50494">
    <property type="entry name" value="Trypsin-like serine proteases"/>
    <property type="match status" value="1"/>
</dbReference>
<accession>G3UER8</accession>
<dbReference type="InterPro" id="IPR001254">
    <property type="entry name" value="Trypsin_dom"/>
</dbReference>
<dbReference type="STRING" id="9785.ENSLAFP00000026326"/>
<protein>
    <recommendedName>
        <fullName evidence="2">Peptidase S1 domain-containing protein</fullName>
    </recommendedName>
</protein>
<reference evidence="3 4" key="1">
    <citation type="submission" date="2009-06" db="EMBL/GenBank/DDBJ databases">
        <title>The Genome Sequence of Loxodonta africana (African elephant).</title>
        <authorList>
            <person name="Di Palma F."/>
            <person name="Heiman D."/>
            <person name="Young S."/>
            <person name="Johnson J."/>
            <person name="Lander E.S."/>
            <person name="Lindblad-Toh K."/>
        </authorList>
    </citation>
    <scope>NUCLEOTIDE SEQUENCE [LARGE SCALE GENOMIC DNA]</scope>
    <source>
        <strain evidence="3 4">Isolate ISIS603380</strain>
    </source>
</reference>
<dbReference type="AlphaFoldDB" id="G3UER8"/>
<dbReference type="CDD" id="cd00190">
    <property type="entry name" value="Tryp_SPc"/>
    <property type="match status" value="1"/>
</dbReference>
<dbReference type="PRINTS" id="PR00722">
    <property type="entry name" value="CHYMOTRYPSIN"/>
</dbReference>
<evidence type="ECO:0000259" key="2">
    <source>
        <dbReference type="PROSITE" id="PS50240"/>
    </source>
</evidence>
<feature type="domain" description="Peptidase S1" evidence="2">
    <location>
        <begin position="28"/>
        <end position="254"/>
    </location>
</feature>
<dbReference type="SMART" id="SM00020">
    <property type="entry name" value="Tryp_SPc"/>
    <property type="match status" value="1"/>
</dbReference>
<keyword evidence="4" id="KW-1185">Reference proteome</keyword>
<dbReference type="Gene3D" id="2.40.10.10">
    <property type="entry name" value="Trypsin-like serine proteases"/>
    <property type="match status" value="2"/>
</dbReference>
<dbReference type="Ensembl" id="ENSLAFT00000034378.1">
    <property type="protein sequence ID" value="ENSLAFP00000026326.1"/>
    <property type="gene ID" value="ENSLAFG00000027700.1"/>
</dbReference>
<dbReference type="InParanoid" id="G3UER8"/>
<evidence type="ECO:0000313" key="3">
    <source>
        <dbReference type="Ensembl" id="ENSLAFP00000026326.1"/>
    </source>
</evidence>
<reference evidence="3" key="3">
    <citation type="submission" date="2025-09" db="UniProtKB">
        <authorList>
            <consortium name="Ensembl"/>
        </authorList>
    </citation>
    <scope>IDENTIFICATION</scope>
    <source>
        <strain evidence="3">Isolate ISIS603380</strain>
    </source>
</reference>
<keyword evidence="1" id="KW-1015">Disulfide bond</keyword>
<evidence type="ECO:0000256" key="1">
    <source>
        <dbReference type="ARBA" id="ARBA00023157"/>
    </source>
</evidence>
<dbReference type="InterPro" id="IPR043504">
    <property type="entry name" value="Peptidase_S1_PA_chymotrypsin"/>
</dbReference>
<sequence>LNLPYEPSAPKPEHLITLLVFSEPHEGITGGYEVARHSRPYLALLKGSNNCAGALIKENWVLTAARCQLENKTQIFLGAGSIFHKKNHKQIFSIKKNIIYPCYDSLTSEGDLQLLQLDGRATITKDVGILQLPKTGEDVKPHTKCHVAEWRSTRKNPKGILDTLREVNVTVTDQKICKDEKYYNFKSVIDKTRICAIGKKGENDACRVNAGSPLICGNIFRGVTSFGKCCNPQKPGVYTALTTNYLNWIRKTIGGAI</sequence>
<dbReference type="MEROPS" id="S01.135"/>
<dbReference type="GeneTree" id="ENSGT00940000167010"/>
<dbReference type="PROSITE" id="PS50240">
    <property type="entry name" value="TRYPSIN_DOM"/>
    <property type="match status" value="1"/>
</dbReference>
<organism evidence="3 4">
    <name type="scientific">Loxodonta africana</name>
    <name type="common">African elephant</name>
    <dbReference type="NCBI Taxonomy" id="9785"/>
    <lineage>
        <taxon>Eukaryota</taxon>
        <taxon>Metazoa</taxon>
        <taxon>Chordata</taxon>
        <taxon>Craniata</taxon>
        <taxon>Vertebrata</taxon>
        <taxon>Euteleostomi</taxon>
        <taxon>Mammalia</taxon>
        <taxon>Eutheria</taxon>
        <taxon>Afrotheria</taxon>
        <taxon>Proboscidea</taxon>
        <taxon>Elephantidae</taxon>
        <taxon>Loxodonta</taxon>
    </lineage>
</organism>
<dbReference type="PANTHER" id="PTHR24271">
    <property type="entry name" value="KALLIKREIN-RELATED"/>
    <property type="match status" value="1"/>
</dbReference>
<dbReference type="OMA" id="KCNSKKY"/>